<dbReference type="OrthoDB" id="2307409at2"/>
<dbReference type="PANTHER" id="PTHR30050">
    <property type="entry name" value="CHROMOSOMAL REPLICATION INITIATOR PROTEIN DNAA"/>
    <property type="match status" value="1"/>
</dbReference>
<dbReference type="SUPFAM" id="SSF52540">
    <property type="entry name" value="P-loop containing nucleoside triphosphate hydrolases"/>
    <property type="match status" value="1"/>
</dbReference>
<dbReference type="PANTHER" id="PTHR30050:SF4">
    <property type="entry name" value="ATP-BINDING PROTEIN RV3427C IN INSERTION SEQUENCE-RELATED"/>
    <property type="match status" value="1"/>
</dbReference>
<dbReference type="AlphaFoldDB" id="A0A1L7GTE7"/>
<dbReference type="Gene3D" id="3.40.50.300">
    <property type="entry name" value="P-loop containing nucleotide triphosphate hydrolases"/>
    <property type="match status" value="1"/>
</dbReference>
<dbReference type="Pfam" id="PF01695">
    <property type="entry name" value="IstB_IS21"/>
    <property type="match status" value="1"/>
</dbReference>
<sequence length="267" mass="30418">MNESLLESLPVGLRELAKQHLPDKPVHIPTPEERDQRERELSRRLTKQMEIQKAMVYLDKSLWPAGIPISFNFADWKPNKQQDQQRAREIGNKAWMVTKEAEKNGAFNVVLLGSPGTGKTSLALAIANKLKQDMSWSWMFVNTTELKALVEAQYDAYDVKQRIAKIKRAMTEVNVLILDDFGTEGGLVSRIMDRDYKGAHSNLQQLMYEVSNARFGKPDKMTIVTTNNSNKELNRIYDPKIVSRLVTQNKAHRIAFNGMADVRAMEG</sequence>
<protein>
    <recommendedName>
        <fullName evidence="1">AAA+ ATPase domain-containing protein</fullName>
    </recommendedName>
</protein>
<dbReference type="CDD" id="cd00009">
    <property type="entry name" value="AAA"/>
    <property type="match status" value="1"/>
</dbReference>
<dbReference type="InterPro" id="IPR027417">
    <property type="entry name" value="P-loop_NTPase"/>
</dbReference>
<gene>
    <name evidence="2" type="ORF">BUW47_02095</name>
</gene>
<evidence type="ECO:0000313" key="3">
    <source>
        <dbReference type="Proteomes" id="UP000185427"/>
    </source>
</evidence>
<accession>A0A1L7GTE7</accession>
<evidence type="ECO:0000259" key="1">
    <source>
        <dbReference type="SMART" id="SM00382"/>
    </source>
</evidence>
<dbReference type="RefSeq" id="WP_075667144.1">
    <property type="nucleotide sequence ID" value="NZ_CP019030.1"/>
</dbReference>
<proteinExistence type="predicted"/>
<dbReference type="SMART" id="SM00382">
    <property type="entry name" value="AAA"/>
    <property type="match status" value="1"/>
</dbReference>
<dbReference type="GO" id="GO:0006260">
    <property type="term" value="P:DNA replication"/>
    <property type="evidence" value="ECO:0007669"/>
    <property type="project" value="TreeGrafter"/>
</dbReference>
<evidence type="ECO:0000313" key="2">
    <source>
        <dbReference type="EMBL" id="APU45306.1"/>
    </source>
</evidence>
<dbReference type="GO" id="GO:0005524">
    <property type="term" value="F:ATP binding"/>
    <property type="evidence" value="ECO:0007669"/>
    <property type="project" value="InterPro"/>
</dbReference>
<feature type="domain" description="AAA+ ATPase" evidence="1">
    <location>
        <begin position="105"/>
        <end position="256"/>
    </location>
</feature>
<dbReference type="InterPro" id="IPR003593">
    <property type="entry name" value="AAA+_ATPase"/>
</dbReference>
<name>A0A1L7GTE7_LIMFE</name>
<dbReference type="Proteomes" id="UP000185427">
    <property type="component" value="Chromosome"/>
</dbReference>
<dbReference type="EMBL" id="CP019030">
    <property type="protein sequence ID" value="APU45306.1"/>
    <property type="molecule type" value="Genomic_DNA"/>
</dbReference>
<reference evidence="2 3" key="1">
    <citation type="submission" date="2016-12" db="EMBL/GenBank/DDBJ databases">
        <title>Complete Genome Sequence of Lactobacillus fermentum Strain SNUV175, a Probiotic for Treatment of Bacterial Vaginosis.</title>
        <authorList>
            <person name="Lee S."/>
            <person name="You H.J."/>
            <person name="Kwon B."/>
            <person name="Ko G."/>
        </authorList>
    </citation>
    <scope>NUCLEOTIDE SEQUENCE [LARGE SCALE GENOMIC DNA]</scope>
    <source>
        <strain evidence="2 3">SNUV175</strain>
    </source>
</reference>
<dbReference type="InterPro" id="IPR002611">
    <property type="entry name" value="IstB_ATP-bd"/>
</dbReference>
<organism evidence="2 3">
    <name type="scientific">Limosilactobacillus fermentum</name>
    <name type="common">Lactobacillus fermentum</name>
    <dbReference type="NCBI Taxonomy" id="1613"/>
    <lineage>
        <taxon>Bacteria</taxon>
        <taxon>Bacillati</taxon>
        <taxon>Bacillota</taxon>
        <taxon>Bacilli</taxon>
        <taxon>Lactobacillales</taxon>
        <taxon>Lactobacillaceae</taxon>
        <taxon>Limosilactobacillus</taxon>
    </lineage>
</organism>